<dbReference type="PROSITE" id="PS50866">
    <property type="entry name" value="GOLD"/>
    <property type="match status" value="1"/>
</dbReference>
<dbReference type="EMBL" id="CP013691">
    <property type="protein sequence ID" value="ALU28508.1"/>
    <property type="molecule type" value="Genomic_DNA"/>
</dbReference>
<gene>
    <name evidence="2" type="ORF">AS202_20225</name>
</gene>
<reference evidence="3" key="1">
    <citation type="journal article" date="2016" name="J. Zhejiang Univ. Sci. B">
        <title>Antibiotic resistance mechanisms of Myroides sp.</title>
        <authorList>
            <person name="Hu S."/>
            <person name="Yuan S."/>
            <person name="Qu H."/>
            <person name="Jiang T."/>
            <person name="Zhou Y."/>
            <person name="Wang M."/>
            <person name="Ming D."/>
        </authorList>
    </citation>
    <scope>NUCLEOTIDE SEQUENCE [LARGE SCALE GENOMIC DNA]</scope>
    <source>
        <strain evidence="3">PR63039</strain>
    </source>
</reference>
<proteinExistence type="predicted"/>
<dbReference type="RefSeq" id="WP_058700133.1">
    <property type="nucleotide sequence ID" value="NZ_CP013691.1"/>
</dbReference>
<dbReference type="AlphaFoldDB" id="A0AAI8C999"/>
<accession>A0AAI8C999</accession>
<evidence type="ECO:0000313" key="3">
    <source>
        <dbReference type="Proteomes" id="UP000069030"/>
    </source>
</evidence>
<organism evidence="2 3">
    <name type="scientific">Myroides odoratimimus</name>
    <dbReference type="NCBI Taxonomy" id="76832"/>
    <lineage>
        <taxon>Bacteria</taxon>
        <taxon>Pseudomonadati</taxon>
        <taxon>Bacteroidota</taxon>
        <taxon>Flavobacteriia</taxon>
        <taxon>Flavobacteriales</taxon>
        <taxon>Flavobacteriaceae</taxon>
        <taxon>Myroides</taxon>
    </lineage>
</organism>
<dbReference type="InterPro" id="IPR038707">
    <property type="entry name" value="TraQ_sf"/>
</dbReference>
<geneLocation type="plasmid" evidence="2 3">
    <name>p63039</name>
</geneLocation>
<dbReference type="KEGG" id="mod:AS202_20225"/>
<name>A0AAI8C999_9FLAO</name>
<dbReference type="Proteomes" id="UP000069030">
    <property type="component" value="Plasmid p63039"/>
</dbReference>
<sequence>MESSQGKKVEKREVIFVDDVKFDFTFSTESKTYPTVRKLFKIRTENITEDIHQKWTFKYEISSSQRPDITYNNNVLSASRDIIYSGEDMYITFPVPAQYDFKITMTNQYGFSVIKEHFFDINFANFEVDLKEIPNELFLSQQYNIMVEPLLVEEIENEDNISYQMKIKYNSSDVRVMYDDSNISSDSYVRYRSNRVKLIPLREGNAEVTFYLKNNQGLEVSQKVILNQKMLKFNLALNVPEEIYPNVPATIKLNLTEENSVSNINYTVKVKSTNSRFSVNYNNSRLVLDYAYTFDPATKDFSFNFQEAGNYVVIFQVENNFGSRKEIVANIDVIDTSYEVRIETPTGAIYPTNEADIKYTILDNITSTYKYKYTISGGTGEVVEVRQGGRYQYPEEWINYVNQPVQFKFPRAGLYILNVEFENQYGKKITARKDIRVDAPTFTANVTASNRNVDQNAELNFNMAVVKMPTDQNITFKVLADRRESIAYAKYNNRNISLGDELIYDSNNLVIGFAQPGNVQLSFEFKNENNVRITKNVDIVVDQVDYQTQYLLE</sequence>
<dbReference type="InterPro" id="IPR009038">
    <property type="entry name" value="GOLD_dom"/>
</dbReference>
<protein>
    <recommendedName>
        <fullName evidence="1">GOLD domain-containing protein</fullName>
    </recommendedName>
</protein>
<dbReference type="SUPFAM" id="SSF49299">
    <property type="entry name" value="PKD domain"/>
    <property type="match status" value="1"/>
</dbReference>
<feature type="domain" description="GOLD" evidence="1">
    <location>
        <begin position="240"/>
        <end position="342"/>
    </location>
</feature>
<keyword evidence="2" id="KW-0614">Plasmid</keyword>
<evidence type="ECO:0000313" key="2">
    <source>
        <dbReference type="EMBL" id="ALU28508.1"/>
    </source>
</evidence>
<dbReference type="Gene3D" id="2.60.40.2410">
    <property type="entry name" value="Uncharacterised protein PF12988, DUF3872"/>
    <property type="match status" value="1"/>
</dbReference>
<dbReference type="InterPro" id="IPR035986">
    <property type="entry name" value="PKD_dom_sf"/>
</dbReference>
<evidence type="ECO:0000259" key="1">
    <source>
        <dbReference type="PROSITE" id="PS50866"/>
    </source>
</evidence>